<dbReference type="InterPro" id="IPR000223">
    <property type="entry name" value="Pept_S26A_signal_pept_1"/>
</dbReference>
<dbReference type="InterPro" id="IPR019533">
    <property type="entry name" value="Peptidase_S26"/>
</dbReference>
<dbReference type="STRING" id="1618364.UX86_C0014G0005"/>
<organism evidence="9 10">
    <name type="scientific">Candidatus Amesbacteria bacterium GW2011_GWC1_47_15</name>
    <dbReference type="NCBI Taxonomy" id="1618364"/>
    <lineage>
        <taxon>Bacteria</taxon>
        <taxon>Candidatus Amesiibacteriota</taxon>
    </lineage>
</organism>
<comment type="subcellular location">
    <subcellularLocation>
        <location evidence="6">Membrane</location>
        <topology evidence="6">Single-pass type II membrane protein</topology>
    </subcellularLocation>
</comment>
<comment type="catalytic activity">
    <reaction evidence="1 6">
        <text>Cleavage of hydrophobic, N-terminal signal or leader sequences from secreted and periplasmic proteins.</text>
        <dbReference type="EC" id="3.4.21.89"/>
    </reaction>
</comment>
<feature type="domain" description="SCP" evidence="7">
    <location>
        <begin position="271"/>
        <end position="380"/>
    </location>
</feature>
<dbReference type="Gene3D" id="2.10.109.10">
    <property type="entry name" value="Umud Fragment, subunit A"/>
    <property type="match status" value="1"/>
</dbReference>
<dbReference type="Pfam" id="PF10502">
    <property type="entry name" value="Peptidase_S26"/>
    <property type="match status" value="1"/>
</dbReference>
<dbReference type="GO" id="GO:0004252">
    <property type="term" value="F:serine-type endopeptidase activity"/>
    <property type="evidence" value="ECO:0007669"/>
    <property type="project" value="InterPro"/>
</dbReference>
<sequence>MFLLRFFLFPLYLVFRSMHFSPPFTLRRMFPLLVIRIFVIFFSLYILLPLWAAGYYLASYVPASRLGFVPLPIDLSGTGSMYPTFPKGSSPDPDVQVDETVATVGMYSFPGGFEINGRRYLGRELGRGDIVSFENGNTVSITAPKYGTPRGFVKRVIGLPGDDLEIRDGAVYINGHLADEPYMAAARSTFGGSFLPDCQTLVVPEGKIFVLGDNRKGSLDSRHELELVDLGDVDAVLPWSYQSPKYTGSFRDTGTDSLPSSRISLDTAAYLDLLNTHRSQAGVAPLRSDLRLSDSATRRAQSIFLHNDLSTGASKSGYTVKKAMSDAGYFNIVAGESLIPGYYTAQELVENLFEFPDSSKFLLSPDYQEMGLAAVSGSLNGCPAQVIVQHFGGYKPPDYSREDLDSWKELASRLRGLQPGWEGLKNSGEFYADHKVDIDRITEIISIRLLHADSLIEVMEANRWLSVEQEKWVSQDPALSREQNDLARRLNSN</sequence>
<dbReference type="Proteomes" id="UP000034502">
    <property type="component" value="Unassembled WGS sequence"/>
</dbReference>
<evidence type="ECO:0000256" key="6">
    <source>
        <dbReference type="RuleBase" id="RU362042"/>
    </source>
</evidence>
<dbReference type="InterPro" id="IPR019758">
    <property type="entry name" value="Pept_S26A_signal_pept_1_CS"/>
</dbReference>
<evidence type="ECO:0000259" key="7">
    <source>
        <dbReference type="Pfam" id="PF00188"/>
    </source>
</evidence>
<comment type="similarity">
    <text evidence="2 6">Belongs to the peptidase S26 family.</text>
</comment>
<evidence type="ECO:0000256" key="1">
    <source>
        <dbReference type="ARBA" id="ARBA00000677"/>
    </source>
</evidence>
<keyword evidence="6" id="KW-0645">Protease</keyword>
<name>A0A0G1S3R0_9BACT</name>
<dbReference type="GO" id="GO:0006465">
    <property type="term" value="P:signal peptide processing"/>
    <property type="evidence" value="ECO:0007669"/>
    <property type="project" value="InterPro"/>
</dbReference>
<evidence type="ECO:0000256" key="2">
    <source>
        <dbReference type="ARBA" id="ARBA00009370"/>
    </source>
</evidence>
<dbReference type="InterPro" id="IPR036286">
    <property type="entry name" value="LexA/Signal_pep-like_sf"/>
</dbReference>
<protein>
    <recommendedName>
        <fullName evidence="3 6">Signal peptidase I</fullName>
        <ecNumber evidence="3 6">3.4.21.89</ecNumber>
    </recommendedName>
</protein>
<keyword evidence="4 6" id="KW-0378">Hydrolase</keyword>
<dbReference type="PROSITE" id="PS00761">
    <property type="entry name" value="SPASE_I_3"/>
    <property type="match status" value="1"/>
</dbReference>
<evidence type="ECO:0000313" key="9">
    <source>
        <dbReference type="EMBL" id="KKU64021.1"/>
    </source>
</evidence>
<accession>A0A0G1S3R0</accession>
<dbReference type="PATRIC" id="fig|1618364.3.peg.502"/>
<dbReference type="SUPFAM" id="SSF51306">
    <property type="entry name" value="LexA/Signal peptidase"/>
    <property type="match status" value="1"/>
</dbReference>
<dbReference type="InterPro" id="IPR019757">
    <property type="entry name" value="Pept_S26A_signal_pept_1_Lys-AS"/>
</dbReference>
<feature type="active site" evidence="5">
    <location>
        <position position="80"/>
    </location>
</feature>
<keyword evidence="6" id="KW-0812">Transmembrane</keyword>
<dbReference type="EC" id="3.4.21.89" evidence="3 6"/>
<gene>
    <name evidence="9" type="ORF">UX86_C0014G0005</name>
</gene>
<dbReference type="NCBIfam" id="TIGR02227">
    <property type="entry name" value="sigpep_I_bact"/>
    <property type="match status" value="1"/>
</dbReference>
<keyword evidence="6" id="KW-1133">Transmembrane helix</keyword>
<dbReference type="GO" id="GO:0016020">
    <property type="term" value="C:membrane"/>
    <property type="evidence" value="ECO:0007669"/>
    <property type="project" value="UniProtKB-SubCell"/>
</dbReference>
<dbReference type="PANTHER" id="PTHR43390:SF1">
    <property type="entry name" value="CHLOROPLAST PROCESSING PEPTIDASE"/>
    <property type="match status" value="1"/>
</dbReference>
<dbReference type="Gene3D" id="3.40.33.10">
    <property type="entry name" value="CAP"/>
    <property type="match status" value="1"/>
</dbReference>
<dbReference type="PRINTS" id="PR00727">
    <property type="entry name" value="LEADERPTASE"/>
</dbReference>
<dbReference type="SUPFAM" id="SSF55797">
    <property type="entry name" value="PR-1-like"/>
    <property type="match status" value="1"/>
</dbReference>
<dbReference type="InterPro" id="IPR014044">
    <property type="entry name" value="CAP_dom"/>
</dbReference>
<dbReference type="PROSITE" id="PS00760">
    <property type="entry name" value="SPASE_I_2"/>
    <property type="match status" value="1"/>
</dbReference>
<dbReference type="AlphaFoldDB" id="A0A0G1S3R0"/>
<evidence type="ECO:0000256" key="5">
    <source>
        <dbReference type="PIRSR" id="PIRSR600223-1"/>
    </source>
</evidence>
<proteinExistence type="inferred from homology"/>
<dbReference type="Pfam" id="PF00188">
    <property type="entry name" value="CAP"/>
    <property type="match status" value="1"/>
</dbReference>
<comment type="caution">
    <text evidence="9">The sequence shown here is derived from an EMBL/GenBank/DDBJ whole genome shotgun (WGS) entry which is preliminary data.</text>
</comment>
<reference evidence="9 10" key="1">
    <citation type="journal article" date="2015" name="Nature">
        <title>rRNA introns, odd ribosomes, and small enigmatic genomes across a large radiation of phyla.</title>
        <authorList>
            <person name="Brown C.T."/>
            <person name="Hug L.A."/>
            <person name="Thomas B.C."/>
            <person name="Sharon I."/>
            <person name="Castelle C.J."/>
            <person name="Singh A."/>
            <person name="Wilkins M.J."/>
            <person name="Williams K.H."/>
            <person name="Banfield J.F."/>
        </authorList>
    </citation>
    <scope>NUCLEOTIDE SEQUENCE [LARGE SCALE GENOMIC DNA]</scope>
</reference>
<dbReference type="GO" id="GO:0009003">
    <property type="term" value="F:signal peptidase activity"/>
    <property type="evidence" value="ECO:0007669"/>
    <property type="project" value="UniProtKB-EC"/>
</dbReference>
<dbReference type="InterPro" id="IPR035940">
    <property type="entry name" value="CAP_sf"/>
</dbReference>
<dbReference type="CDD" id="cd05379">
    <property type="entry name" value="CAP_bacterial"/>
    <property type="match status" value="1"/>
</dbReference>
<feature type="domain" description="Peptidase S26" evidence="8">
    <location>
        <begin position="108"/>
        <end position="223"/>
    </location>
</feature>
<evidence type="ECO:0000256" key="4">
    <source>
        <dbReference type="ARBA" id="ARBA00022801"/>
    </source>
</evidence>
<dbReference type="PANTHER" id="PTHR43390">
    <property type="entry name" value="SIGNAL PEPTIDASE I"/>
    <property type="match status" value="1"/>
</dbReference>
<dbReference type="EMBL" id="LCNU01000014">
    <property type="protein sequence ID" value="KKU64021.1"/>
    <property type="molecule type" value="Genomic_DNA"/>
</dbReference>
<keyword evidence="6" id="KW-0472">Membrane</keyword>
<feature type="active site" evidence="5">
    <location>
        <position position="154"/>
    </location>
</feature>
<feature type="transmembrane region" description="Helical" evidence="6">
    <location>
        <begin position="33"/>
        <end position="58"/>
    </location>
</feature>
<evidence type="ECO:0000313" key="10">
    <source>
        <dbReference type="Proteomes" id="UP000034502"/>
    </source>
</evidence>
<evidence type="ECO:0000259" key="8">
    <source>
        <dbReference type="Pfam" id="PF10502"/>
    </source>
</evidence>
<dbReference type="CDD" id="cd06530">
    <property type="entry name" value="S26_SPase_I"/>
    <property type="match status" value="1"/>
</dbReference>
<evidence type="ECO:0000256" key="3">
    <source>
        <dbReference type="ARBA" id="ARBA00013208"/>
    </source>
</evidence>